<evidence type="ECO:0000313" key="3">
    <source>
        <dbReference type="EMBL" id="SCE93040.1"/>
    </source>
</evidence>
<organism evidence="3 4">
    <name type="scientific">Micromonospora coriariae</name>
    <dbReference type="NCBI Taxonomy" id="285665"/>
    <lineage>
        <taxon>Bacteria</taxon>
        <taxon>Bacillati</taxon>
        <taxon>Actinomycetota</taxon>
        <taxon>Actinomycetes</taxon>
        <taxon>Micromonosporales</taxon>
        <taxon>Micromonosporaceae</taxon>
        <taxon>Micromonospora</taxon>
    </lineage>
</organism>
<reference evidence="4" key="1">
    <citation type="submission" date="2016-06" db="EMBL/GenBank/DDBJ databases">
        <authorList>
            <person name="Varghese N."/>
            <person name="Submissions Spin"/>
        </authorList>
    </citation>
    <scope>NUCLEOTIDE SEQUENCE [LARGE SCALE GENOMIC DNA]</scope>
    <source>
        <strain evidence="4">DSM 44875</strain>
    </source>
</reference>
<gene>
    <name evidence="3" type="ORF">GA0070607_3350</name>
</gene>
<sequence length="102" mass="10834">MDVQLRASDDDRNQVVAELHRHTTAGRLTLDEFSDRVGSVWTARTFGDLAALTRDLPALPGPADDASAGGDPAGHGRRELLVLFAVAALTLLLLGGFLAITR</sequence>
<dbReference type="InterPro" id="IPR012551">
    <property type="entry name" value="DUF1707_SHOCT-like"/>
</dbReference>
<keyword evidence="1" id="KW-0472">Membrane</keyword>
<protein>
    <recommendedName>
        <fullName evidence="2">DUF1707 domain-containing protein</fullName>
    </recommendedName>
</protein>
<feature type="transmembrane region" description="Helical" evidence="1">
    <location>
        <begin position="80"/>
        <end position="100"/>
    </location>
</feature>
<evidence type="ECO:0000313" key="4">
    <source>
        <dbReference type="Proteomes" id="UP000198243"/>
    </source>
</evidence>
<dbReference type="Proteomes" id="UP000198243">
    <property type="component" value="Chromosome I"/>
</dbReference>
<keyword evidence="1" id="KW-1133">Transmembrane helix</keyword>
<keyword evidence="4" id="KW-1185">Reference proteome</keyword>
<proteinExistence type="predicted"/>
<accession>A0A1C4WA30</accession>
<feature type="domain" description="DUF1707" evidence="2">
    <location>
        <begin position="5"/>
        <end position="57"/>
    </location>
</feature>
<dbReference type="AlphaFoldDB" id="A0A1C4WA30"/>
<dbReference type="PANTHER" id="PTHR40763">
    <property type="entry name" value="MEMBRANE PROTEIN-RELATED"/>
    <property type="match status" value="1"/>
</dbReference>
<evidence type="ECO:0000259" key="2">
    <source>
        <dbReference type="Pfam" id="PF08044"/>
    </source>
</evidence>
<dbReference type="EMBL" id="LT607412">
    <property type="protein sequence ID" value="SCE93040.1"/>
    <property type="molecule type" value="Genomic_DNA"/>
</dbReference>
<dbReference type="RefSeq" id="WP_089019004.1">
    <property type="nucleotide sequence ID" value="NZ_LT607412.1"/>
</dbReference>
<evidence type="ECO:0000256" key="1">
    <source>
        <dbReference type="SAM" id="Phobius"/>
    </source>
</evidence>
<name>A0A1C4WA30_9ACTN</name>
<keyword evidence="1" id="KW-0812">Transmembrane</keyword>
<dbReference type="Pfam" id="PF08044">
    <property type="entry name" value="DUF1707"/>
    <property type="match status" value="1"/>
</dbReference>
<dbReference type="PANTHER" id="PTHR40763:SF4">
    <property type="entry name" value="DUF1707 DOMAIN-CONTAINING PROTEIN"/>
    <property type="match status" value="1"/>
</dbReference>
<dbReference type="OrthoDB" id="4772576at2"/>